<evidence type="ECO:0000313" key="2">
    <source>
        <dbReference type="EMBL" id="GAA1680341.1"/>
    </source>
</evidence>
<reference evidence="3" key="1">
    <citation type="journal article" date="2019" name="Int. J. Syst. Evol. Microbiol.">
        <title>The Global Catalogue of Microorganisms (GCM) 10K type strain sequencing project: providing services to taxonomists for standard genome sequencing and annotation.</title>
        <authorList>
            <consortium name="The Broad Institute Genomics Platform"/>
            <consortium name="The Broad Institute Genome Sequencing Center for Infectious Disease"/>
            <person name="Wu L."/>
            <person name="Ma J."/>
        </authorList>
    </citation>
    <scope>NUCLEOTIDE SEQUENCE [LARGE SCALE GENOMIC DNA]</scope>
    <source>
        <strain evidence="3">JCM 14718</strain>
    </source>
</reference>
<protein>
    <recommendedName>
        <fullName evidence="1">DUF4240 domain-containing protein</fullName>
    </recommendedName>
</protein>
<dbReference type="Pfam" id="PF14024">
    <property type="entry name" value="DUF4240"/>
    <property type="match status" value="1"/>
</dbReference>
<gene>
    <name evidence="2" type="ORF">GCM10009765_31950</name>
</gene>
<dbReference type="Proteomes" id="UP001500618">
    <property type="component" value="Unassembled WGS sequence"/>
</dbReference>
<comment type="caution">
    <text evidence="2">The sequence shown here is derived from an EMBL/GenBank/DDBJ whole genome shotgun (WGS) entry which is preliminary data.</text>
</comment>
<evidence type="ECO:0000313" key="3">
    <source>
        <dbReference type="Proteomes" id="UP001500618"/>
    </source>
</evidence>
<sequence length="328" mass="35725">MTEEEFWQVVAELGGEVAEPAFDRLAARLAAGPVHEIVAFGTQLDRVLRRLDQVELWSQRVWDSEDDRSVDPPPLDAAGFLDARAAVVCAGRDRYLAVLADPSAFAGVWDFAGEMLLYVPVEAYETSTGQQWPYPLPGTDKAAATDVPVSAPPVSAADEDTGSIRLDVSAEAYRLVDVVATYDVEPMEGILAEPSPRTALPPGMEVGQWPDWVTERAFGVAATRISQVMRQHGGLAALGMQRLWVVLVLAQHWDLTLLLRPFSGAVHVSSAAVQGWTYEQGERAVCALMAHVVIEVARDYRVSLEAFQELRQIRDAGADLVPFGATTD</sequence>
<dbReference type="RefSeq" id="WP_163572341.1">
    <property type="nucleotide sequence ID" value="NZ_BAAANY010000009.1"/>
</dbReference>
<keyword evidence="3" id="KW-1185">Reference proteome</keyword>
<name>A0ABP4T0L9_9ACTN</name>
<feature type="domain" description="DUF4240" evidence="1">
    <location>
        <begin position="1"/>
        <end position="125"/>
    </location>
</feature>
<dbReference type="InterPro" id="IPR025334">
    <property type="entry name" value="DUF4240"/>
</dbReference>
<dbReference type="EMBL" id="BAAANY010000009">
    <property type="protein sequence ID" value="GAA1680341.1"/>
    <property type="molecule type" value="Genomic_DNA"/>
</dbReference>
<evidence type="ECO:0000259" key="1">
    <source>
        <dbReference type="Pfam" id="PF14024"/>
    </source>
</evidence>
<organism evidence="2 3">
    <name type="scientific">Fodinicola feengrottensis</name>
    <dbReference type="NCBI Taxonomy" id="435914"/>
    <lineage>
        <taxon>Bacteria</taxon>
        <taxon>Bacillati</taxon>
        <taxon>Actinomycetota</taxon>
        <taxon>Actinomycetes</taxon>
        <taxon>Mycobacteriales</taxon>
        <taxon>Fodinicola</taxon>
    </lineage>
</organism>
<proteinExistence type="predicted"/>
<accession>A0ABP4T0L9</accession>